<sequence>MLIANPIYDVVFKYLMEDSKVAKIFLSAIIGQEILELDFKPQELSGELETIPKRRIKEDDFIPHLTVYRLDFSAKILTEEGEKIVIIEIQKAKLLNDVMRFRRYLGKQYQNPDYFYLKKNLNGKETKYGFPIISIYFLGERLEHIQGVPVVMVNNEAIDLYSGKKIEQREDFVESLTHKSYIISIPDVSEKRRNELEILLSIFDQSTIDASHHILNVKEDDFPEKYRPIIRRLQKAASEQAMRNKMQLEDDFVSELTDYERMIDEARKKLDEAEMKLEEEKRKAEEEKRKAEEEKRKAEEEKRRAEEIKEHQEQLKQNMVKNCFQKGMSTDEIAELTGLTVVEIKEILKM</sequence>
<dbReference type="AlphaFoldDB" id="A0A1I2J7G6"/>
<keyword evidence="3" id="KW-1185">Reference proteome</keyword>
<gene>
    <name evidence="2" type="ORF">SAMN04488541_104326</name>
</gene>
<protein>
    <recommendedName>
        <fullName evidence="4">PD-(D/E)XK nuclease family transposase</fullName>
    </recommendedName>
</protein>
<dbReference type="Proteomes" id="UP000199513">
    <property type="component" value="Unassembled WGS sequence"/>
</dbReference>
<organism evidence="2 3">
    <name type="scientific">Thermoflexibacter ruber</name>
    <dbReference type="NCBI Taxonomy" id="1003"/>
    <lineage>
        <taxon>Bacteria</taxon>
        <taxon>Pseudomonadati</taxon>
        <taxon>Bacteroidota</taxon>
        <taxon>Cytophagia</taxon>
        <taxon>Cytophagales</taxon>
        <taxon>Thermoflexibacteraceae</taxon>
        <taxon>Thermoflexibacter</taxon>
    </lineage>
</organism>
<name>A0A1I2J7G6_9BACT</name>
<reference evidence="2 3" key="1">
    <citation type="submission" date="2016-10" db="EMBL/GenBank/DDBJ databases">
        <authorList>
            <person name="de Groot N.N."/>
        </authorList>
    </citation>
    <scope>NUCLEOTIDE SEQUENCE [LARGE SCALE GENOMIC DNA]</scope>
    <source>
        <strain>GEY</strain>
        <strain evidence="3">DSM 9560</strain>
    </source>
</reference>
<evidence type="ECO:0000313" key="3">
    <source>
        <dbReference type="Proteomes" id="UP000199513"/>
    </source>
</evidence>
<accession>A0A1I2J7G6</accession>
<dbReference type="RefSeq" id="WP_091549012.1">
    <property type="nucleotide sequence ID" value="NZ_FONY01000043.1"/>
</dbReference>
<dbReference type="EMBL" id="FONY01000043">
    <property type="protein sequence ID" value="SFF50474.1"/>
    <property type="molecule type" value="Genomic_DNA"/>
</dbReference>
<evidence type="ECO:0000313" key="2">
    <source>
        <dbReference type="EMBL" id="SFF50474.1"/>
    </source>
</evidence>
<feature type="region of interest" description="Disordered" evidence="1">
    <location>
        <begin position="279"/>
        <end position="314"/>
    </location>
</feature>
<proteinExistence type="predicted"/>
<evidence type="ECO:0000256" key="1">
    <source>
        <dbReference type="SAM" id="MobiDB-lite"/>
    </source>
</evidence>
<dbReference type="OrthoDB" id="1049441at2"/>
<evidence type="ECO:0008006" key="4">
    <source>
        <dbReference type="Google" id="ProtNLM"/>
    </source>
</evidence>